<evidence type="ECO:0000313" key="4">
    <source>
        <dbReference type="Proteomes" id="UP000234323"/>
    </source>
</evidence>
<accession>A0A2I1GPK6</accession>
<dbReference type="Proteomes" id="UP000234323">
    <property type="component" value="Unassembled WGS sequence"/>
</dbReference>
<evidence type="ECO:0000313" key="1">
    <source>
        <dbReference type="EMBL" id="PKC04090.1"/>
    </source>
</evidence>
<sequence length="58" mass="6755">MKDMSHRLLKNHGIPIMHIEILPNFNITNSEWDGTDLDWTINQHKKGNNNNNNNNLST</sequence>
<proteinExistence type="predicted"/>
<dbReference type="EMBL" id="LLXI01000648">
    <property type="protein sequence ID" value="PKY48517.1"/>
    <property type="molecule type" value="Genomic_DNA"/>
</dbReference>
<keyword evidence="4" id="KW-1185">Reference proteome</keyword>
<evidence type="ECO:0000313" key="2">
    <source>
        <dbReference type="EMBL" id="PKY48517.1"/>
    </source>
</evidence>
<organism evidence="2 4">
    <name type="scientific">Rhizophagus irregularis</name>
    <dbReference type="NCBI Taxonomy" id="588596"/>
    <lineage>
        <taxon>Eukaryota</taxon>
        <taxon>Fungi</taxon>
        <taxon>Fungi incertae sedis</taxon>
        <taxon>Mucoromycota</taxon>
        <taxon>Glomeromycotina</taxon>
        <taxon>Glomeromycetes</taxon>
        <taxon>Glomerales</taxon>
        <taxon>Glomeraceae</taxon>
        <taxon>Rhizophagus</taxon>
    </lineage>
</organism>
<evidence type="ECO:0000313" key="3">
    <source>
        <dbReference type="Proteomes" id="UP000232722"/>
    </source>
</evidence>
<dbReference type="EMBL" id="LLXJ01001068">
    <property type="protein sequence ID" value="PKC04090.1"/>
    <property type="molecule type" value="Genomic_DNA"/>
</dbReference>
<name>A0A2I1GPK6_9GLOM</name>
<reference evidence="1 3" key="2">
    <citation type="submission" date="2017-09" db="EMBL/GenBank/DDBJ databases">
        <title>Extensive intraspecific genome diversity in a model arbuscular mycorrhizal fungus.</title>
        <authorList>
            <person name="Chen E.C."/>
            <person name="Morin E."/>
            <person name="Beaudet D."/>
            <person name="Noel J."/>
            <person name="Ndikumana S."/>
            <person name="Charron P."/>
            <person name="St-Onge C."/>
            <person name="Giorgi J."/>
            <person name="Grigoriev I.V."/>
            <person name="Roux C."/>
            <person name="Martin F.M."/>
            <person name="Corradi N."/>
        </authorList>
    </citation>
    <scope>NUCLEOTIDE SEQUENCE [LARGE SCALE GENOMIC DNA]</scope>
    <source>
        <strain evidence="1 3">A5</strain>
    </source>
</reference>
<reference evidence="2 4" key="1">
    <citation type="submission" date="2015-10" db="EMBL/GenBank/DDBJ databases">
        <title>Genome analyses suggest a sexual origin of heterokaryosis in a supposedly ancient asexual fungus.</title>
        <authorList>
            <person name="Ropars J."/>
            <person name="Sedzielewska K."/>
            <person name="Noel J."/>
            <person name="Charron P."/>
            <person name="Farinelli L."/>
            <person name="Marton T."/>
            <person name="Kruger M."/>
            <person name="Pelin A."/>
            <person name="Brachmann A."/>
            <person name="Corradi N."/>
        </authorList>
    </citation>
    <scope>NUCLEOTIDE SEQUENCE [LARGE SCALE GENOMIC DNA]</scope>
    <source>
        <strain evidence="2 4">A4</strain>
        <strain evidence="1 3">A5</strain>
    </source>
</reference>
<comment type="caution">
    <text evidence="2">The sequence shown here is derived from an EMBL/GenBank/DDBJ whole genome shotgun (WGS) entry which is preliminary data.</text>
</comment>
<dbReference type="AlphaFoldDB" id="A0A2I1GPK6"/>
<gene>
    <name evidence="2" type="ORF">RhiirA4_544674</name>
    <name evidence="1" type="ORF">RhiirA5_503005</name>
</gene>
<protein>
    <submittedName>
        <fullName evidence="2">Uncharacterized protein</fullName>
    </submittedName>
</protein>
<dbReference type="Proteomes" id="UP000232722">
    <property type="component" value="Unassembled WGS sequence"/>
</dbReference>